<comment type="caution">
    <text evidence="4">The sequence shown here is derived from an EMBL/GenBank/DDBJ whole genome shotgun (WGS) entry which is preliminary data.</text>
</comment>
<feature type="region of interest" description="Disordered" evidence="3">
    <location>
        <begin position="421"/>
        <end position="526"/>
    </location>
</feature>
<dbReference type="SUPFAM" id="SSF117281">
    <property type="entry name" value="Kelch motif"/>
    <property type="match status" value="1"/>
</dbReference>
<dbReference type="InterPro" id="IPR015915">
    <property type="entry name" value="Kelch-typ_b-propeller"/>
</dbReference>
<evidence type="ECO:0000313" key="5">
    <source>
        <dbReference type="Proteomes" id="UP000789706"/>
    </source>
</evidence>
<organism evidence="4 5">
    <name type="scientific">Diversispora eburnea</name>
    <dbReference type="NCBI Taxonomy" id="1213867"/>
    <lineage>
        <taxon>Eukaryota</taxon>
        <taxon>Fungi</taxon>
        <taxon>Fungi incertae sedis</taxon>
        <taxon>Mucoromycota</taxon>
        <taxon>Glomeromycotina</taxon>
        <taxon>Glomeromycetes</taxon>
        <taxon>Diversisporales</taxon>
        <taxon>Diversisporaceae</taxon>
        <taxon>Diversispora</taxon>
    </lineage>
</organism>
<keyword evidence="1" id="KW-0880">Kelch repeat</keyword>
<feature type="compositionally biased region" description="Low complexity" evidence="3">
    <location>
        <begin position="446"/>
        <end position="463"/>
    </location>
</feature>
<feature type="region of interest" description="Disordered" evidence="3">
    <location>
        <begin position="350"/>
        <end position="399"/>
    </location>
</feature>
<name>A0A9N8ZY11_9GLOM</name>
<dbReference type="Gene3D" id="2.120.10.80">
    <property type="entry name" value="Kelch-type beta propeller"/>
    <property type="match status" value="1"/>
</dbReference>
<evidence type="ECO:0000256" key="3">
    <source>
        <dbReference type="SAM" id="MobiDB-lite"/>
    </source>
</evidence>
<dbReference type="InterPro" id="IPR011498">
    <property type="entry name" value="Kelch_2"/>
</dbReference>
<evidence type="ECO:0000313" key="4">
    <source>
        <dbReference type="EMBL" id="CAG8510598.1"/>
    </source>
</evidence>
<gene>
    <name evidence="4" type="ORF">DEBURN_LOCUS5154</name>
</gene>
<feature type="compositionally biased region" description="Low complexity" evidence="3">
    <location>
        <begin position="381"/>
        <end position="393"/>
    </location>
</feature>
<feature type="compositionally biased region" description="Low complexity" evidence="3">
    <location>
        <begin position="426"/>
        <end position="437"/>
    </location>
</feature>
<evidence type="ECO:0000256" key="1">
    <source>
        <dbReference type="ARBA" id="ARBA00022441"/>
    </source>
</evidence>
<dbReference type="Pfam" id="PF07646">
    <property type="entry name" value="Kelch_2"/>
    <property type="match status" value="1"/>
</dbReference>
<feature type="compositionally biased region" description="Polar residues" evidence="3">
    <location>
        <begin position="464"/>
        <end position="473"/>
    </location>
</feature>
<feature type="compositionally biased region" description="Low complexity" evidence="3">
    <location>
        <begin position="305"/>
        <end position="324"/>
    </location>
</feature>
<protein>
    <submittedName>
        <fullName evidence="4">2245_t:CDS:1</fullName>
    </submittedName>
</protein>
<accession>A0A9N8ZY11</accession>
<dbReference type="AlphaFoldDB" id="A0A9N8ZY11"/>
<dbReference type="PANTHER" id="PTHR46093:SF18">
    <property type="entry name" value="FIBRONECTIN TYPE-III DOMAIN-CONTAINING PROTEIN"/>
    <property type="match status" value="1"/>
</dbReference>
<sequence length="526" mass="57537">MANCDTSDDDNIDVHDNMDTELTIDQSADNSLLNITNEFIILDVSKSFKTDNPLWVVNNHSTNPNLFNHGVTSGGNDLMILFGGVSDTTSNPNSSILWYCHTDDSKILQPSTINKDKISNRILFGGMTPMSSDSNNSYIFGGTDPLTLSAVISSQEIISIGISSIESDIAISSYISANVTSYDHTVTLLDGKIYVIGGIHYFNVNSGSYVDMSSIGVYNTKDSTWNTVVSIISYATGTLPDMRDTNSLFKLNVLSLTWEKLSITGPDPGSRYGHTFTLVGNYIIGTYGLSKTSDLQSIPQHHQHQPYQQQHQPYQQQQQRQPYQPYQPYQQRTNQPYQQYVEEEVDPLNYDTTKIPFGHPKNRQGSVGSDPSKANNTYNISSSSSPRNLSPSHSSPPSPVLDKLSLYNITQFSSFHHIVPSPPPATASSSSSTLSPSNFVPPIPRPLSVTPSVSSPTLRSTSRMSDISNPTTRSNRDSIIGQIRSGSLSRTIASASPTGIRDDNDNITGGGGRLFSSNIDLDYESD</sequence>
<feature type="compositionally biased region" description="Polar residues" evidence="3">
    <location>
        <begin position="484"/>
        <end position="497"/>
    </location>
</feature>
<keyword evidence="5" id="KW-1185">Reference proteome</keyword>
<evidence type="ECO:0000256" key="2">
    <source>
        <dbReference type="ARBA" id="ARBA00022737"/>
    </source>
</evidence>
<reference evidence="4" key="1">
    <citation type="submission" date="2021-06" db="EMBL/GenBank/DDBJ databases">
        <authorList>
            <person name="Kallberg Y."/>
            <person name="Tangrot J."/>
            <person name="Rosling A."/>
        </authorList>
    </citation>
    <scope>NUCLEOTIDE SEQUENCE</scope>
    <source>
        <strain evidence="4">AZ414A</strain>
    </source>
</reference>
<proteinExistence type="predicted"/>
<feature type="region of interest" description="Disordered" evidence="3">
    <location>
        <begin position="294"/>
        <end position="324"/>
    </location>
</feature>
<dbReference type="OrthoDB" id="432528at2759"/>
<dbReference type="EMBL" id="CAJVPK010000440">
    <property type="protein sequence ID" value="CAG8510598.1"/>
    <property type="molecule type" value="Genomic_DNA"/>
</dbReference>
<keyword evidence="2" id="KW-0677">Repeat</keyword>
<dbReference type="PANTHER" id="PTHR46093">
    <property type="entry name" value="ACYL-COA-BINDING DOMAIN-CONTAINING PROTEIN 5"/>
    <property type="match status" value="1"/>
</dbReference>
<feature type="compositionally biased region" description="Polar residues" evidence="3">
    <location>
        <begin position="363"/>
        <end position="380"/>
    </location>
</feature>
<dbReference type="Proteomes" id="UP000789706">
    <property type="component" value="Unassembled WGS sequence"/>
</dbReference>